<dbReference type="Proteomes" id="UP000503441">
    <property type="component" value="Chromosome"/>
</dbReference>
<feature type="region of interest" description="Disordered" evidence="1">
    <location>
        <begin position="457"/>
        <end position="478"/>
    </location>
</feature>
<evidence type="ECO:0000259" key="2">
    <source>
        <dbReference type="Pfam" id="PF08751"/>
    </source>
</evidence>
<organism evidence="3 4">
    <name type="scientific">Leucobacter coleopterorum</name>
    <dbReference type="NCBI Taxonomy" id="2714933"/>
    <lineage>
        <taxon>Bacteria</taxon>
        <taxon>Bacillati</taxon>
        <taxon>Actinomycetota</taxon>
        <taxon>Actinomycetes</taxon>
        <taxon>Micrococcales</taxon>
        <taxon>Microbacteriaceae</taxon>
        <taxon>Leucobacter</taxon>
    </lineage>
</organism>
<dbReference type="InterPro" id="IPR014862">
    <property type="entry name" value="TrwC"/>
</dbReference>
<evidence type="ECO:0000313" key="4">
    <source>
        <dbReference type="Proteomes" id="UP000503441"/>
    </source>
</evidence>
<dbReference type="CDD" id="cd18809">
    <property type="entry name" value="SF1_C_RecD"/>
    <property type="match status" value="1"/>
</dbReference>
<dbReference type="InterPro" id="IPR027417">
    <property type="entry name" value="P-loop_NTPase"/>
</dbReference>
<evidence type="ECO:0000256" key="1">
    <source>
        <dbReference type="SAM" id="MobiDB-lite"/>
    </source>
</evidence>
<dbReference type="Pfam" id="PF13604">
    <property type="entry name" value="AAA_30"/>
    <property type="match status" value="1"/>
</dbReference>
<dbReference type="EMBL" id="CP049933">
    <property type="protein sequence ID" value="QIM19749.1"/>
    <property type="molecule type" value="Genomic_DNA"/>
</dbReference>
<dbReference type="NCBIfam" id="NF041492">
    <property type="entry name" value="MobF"/>
    <property type="match status" value="1"/>
</dbReference>
<sequence length="1184" mass="129153">MTAGDGYKYLLKSVVYSDGDRAMTTPLTRYYVEAGTPPGRWLGSGLQGLAEGKIVSGDQVTETQLQLLIGMGRDPLTGESLGRPYSQFKSVDERVGARISSLDSALTPAARAAAVSHIEAEEAGKKQRKAVAGYDFTFSIPKSASVLWAVADAGTQQLIWEAHHAAVADVLQFMEREVAATRGGALGPDGATLQLDVTGFIATGYDHYDSRLHDPYLHTHVVISNKVQHAQDGRWLALDGRPLHAATVAMSELHEAVFADTLTRLLGVTWEEREQGAGRNSSWALRDVPEPLIKEFSNRARHIEVEKERLIAEFVERYGHRPSAAQVIKMLQSATLSTRPEKTVRSLDDLTSEWRDRATTILGEDATAWASRVAWQHADVAARRGLLRADDVPLTLVAEFGASVVQTVGEKRSTWRRWNLMAEAARQTMPLRFMTARDRETVISMIADAAERDSLRLTPPELAPTPTEFQRDDGSTRFRPKHGTLFSSTTLLAAEDRLLSRAHNTAGPRLALTTIEGFTTLPDANGRTLSADQVDALARIAVSGRVLDVLMGPAGTGKTTALGALRSAWEWKHGAGSVIGLAPSAVAANVLSEEIGIQTENTAKWREMFDRTGRGFTRGQLVILDEASLAGTHSLDIITRQAELAGAKLLLVGDTHQLQSVDVGGAFSLLVNDRATEVPELSEVWRFVNDWEKRASLELRHGRTDVIDSYMTQGRVRGGTTDEMAETAYRAWWRDRQAGRSAILIADTNENVTDLNERARRDLIAAGRVDAEREVQLRDGTRAGVGDTIITRKNDRTLRSRHGWVRNGERWLVTGVRDDGSVFIRPAAMRRGGGILLPAAYVTEHIDLGYAVTAHRAQGVTVDTAHTLVEATSTREVLYVSMTRGRSSNIAYVATDKFDPAHTVEQPGENSDATARTVLHGVLQHIGAERSAHESITVEQDRWGGIWQLVAEYETIAAAAQQDRWAKLLAASGLTPEQIANTVGGETFGALAAELRRAEADGHLVDRLLPRLVQARGLSDADDIASVLHFRLERAVTGRGAGQTARPRLIVGLIPEATGVTDPEMRAALLERRHLIEARANVLVETALAATGSWAATIGTPPSHAETLSAWQELLVTVAAYRDRYNIDTPDPLGAEPDQIAQKIDYQRAHAALARAKQIAAEAVTPQPTVTRSTPSRHQRGPTR</sequence>
<protein>
    <submittedName>
        <fullName evidence="3">Relaxase domain-containing protein</fullName>
    </submittedName>
</protein>
<dbReference type="SUPFAM" id="SSF55464">
    <property type="entry name" value="Origin of replication-binding domain, RBD-like"/>
    <property type="match status" value="1"/>
</dbReference>
<dbReference type="Pfam" id="PF08751">
    <property type="entry name" value="TrwC"/>
    <property type="match status" value="1"/>
</dbReference>
<feature type="domain" description="TrwC relaxase" evidence="2">
    <location>
        <begin position="3"/>
        <end position="359"/>
    </location>
</feature>
<feature type="compositionally biased region" description="Basic residues" evidence="1">
    <location>
        <begin position="1175"/>
        <end position="1184"/>
    </location>
</feature>
<dbReference type="SUPFAM" id="SSF52540">
    <property type="entry name" value="P-loop containing nucleoside triphosphate hydrolases"/>
    <property type="match status" value="2"/>
</dbReference>
<proteinExistence type="predicted"/>
<name>A0ABX6JZJ1_9MICO</name>
<dbReference type="Gene3D" id="2.30.30.940">
    <property type="match status" value="1"/>
</dbReference>
<keyword evidence="4" id="KW-1185">Reference proteome</keyword>
<reference evidence="3 4" key="1">
    <citation type="submission" date="2020-03" db="EMBL/GenBank/DDBJ databases">
        <title>Leucobacter sp. nov., isolated from beetles.</title>
        <authorList>
            <person name="Hyun D.-W."/>
            <person name="Bae J.-W."/>
        </authorList>
    </citation>
    <scope>NUCLEOTIDE SEQUENCE [LARGE SCALE GENOMIC DNA]</scope>
    <source>
        <strain evidence="3 4">HDW9A</strain>
    </source>
</reference>
<accession>A0ABX6JZJ1</accession>
<evidence type="ECO:0000313" key="3">
    <source>
        <dbReference type="EMBL" id="QIM19749.1"/>
    </source>
</evidence>
<dbReference type="Gene3D" id="3.40.50.300">
    <property type="entry name" value="P-loop containing nucleotide triphosphate hydrolases"/>
    <property type="match status" value="2"/>
</dbReference>
<feature type="compositionally biased region" description="Low complexity" evidence="1">
    <location>
        <begin position="457"/>
        <end position="468"/>
    </location>
</feature>
<feature type="region of interest" description="Disordered" evidence="1">
    <location>
        <begin position="1159"/>
        <end position="1184"/>
    </location>
</feature>
<gene>
    <name evidence="3" type="ORF">G7066_08740</name>
</gene>